<sequence length="235" mass="25095">MPERQILAIGGGGVSQEPQNTLLLDYLIGLTGKAKPRVCIIGTATGDRENNLVTAYRAFGRRGCPVTHLGLFTREVEDLRAFIFDQDLIYVGGGNTASMLAVWRVHGLDAILREAWEAGIVLGGVSAGAICWFEAGITDSFGPTLQALDDGLRFLPGSCCPHYDGEEQRRPTYQGQIAAGLSAGIALDDGCAAHYRGTEIAEIVTSRPEARAYRLARDGATGAAIEMPLEARFLG</sequence>
<dbReference type="InterPro" id="IPR029062">
    <property type="entry name" value="Class_I_gatase-like"/>
</dbReference>
<keyword evidence="5" id="KW-0031">Aminopeptidase</keyword>
<dbReference type="PANTHER" id="PTHR20842">
    <property type="entry name" value="PROTEASE S51 ALPHA-ASPARTYL DIPEPTIDASE"/>
    <property type="match status" value="1"/>
</dbReference>
<dbReference type="SUPFAM" id="SSF52317">
    <property type="entry name" value="Class I glutamine amidotransferase-like"/>
    <property type="match status" value="1"/>
</dbReference>
<protein>
    <submittedName>
        <fullName evidence="5">Peptidase E</fullName>
        <ecNumber evidence="5">3.4.11.2</ecNumber>
    </submittedName>
</protein>
<reference evidence="5" key="1">
    <citation type="submission" date="2020-02" db="EMBL/GenBank/DDBJ databases">
        <authorList>
            <person name="Meier V. D."/>
        </authorList>
    </citation>
    <scope>NUCLEOTIDE SEQUENCE</scope>
    <source>
        <strain evidence="5">AVDCRST_MAG18</strain>
    </source>
</reference>
<dbReference type="GO" id="GO:0016285">
    <property type="term" value="F:alanyl aminopeptidase activity"/>
    <property type="evidence" value="ECO:0007669"/>
    <property type="project" value="UniProtKB-EC"/>
</dbReference>
<dbReference type="PANTHER" id="PTHR20842:SF0">
    <property type="entry name" value="ALPHA-ASPARTYL DIPEPTIDASE"/>
    <property type="match status" value="1"/>
</dbReference>
<dbReference type="Pfam" id="PF03575">
    <property type="entry name" value="Peptidase_S51"/>
    <property type="match status" value="1"/>
</dbReference>
<comment type="similarity">
    <text evidence="1">Belongs to the peptidase S51 family.</text>
</comment>
<evidence type="ECO:0000256" key="3">
    <source>
        <dbReference type="ARBA" id="ARBA00022801"/>
    </source>
</evidence>
<organism evidence="5">
    <name type="scientific">uncultured Thermomicrobiales bacterium</name>
    <dbReference type="NCBI Taxonomy" id="1645740"/>
    <lineage>
        <taxon>Bacteria</taxon>
        <taxon>Pseudomonadati</taxon>
        <taxon>Thermomicrobiota</taxon>
        <taxon>Thermomicrobia</taxon>
        <taxon>Thermomicrobiales</taxon>
        <taxon>environmental samples</taxon>
    </lineage>
</organism>
<keyword evidence="4" id="KW-0720">Serine protease</keyword>
<evidence type="ECO:0000313" key="5">
    <source>
        <dbReference type="EMBL" id="CAA9586291.1"/>
    </source>
</evidence>
<keyword evidence="2" id="KW-0645">Protease</keyword>
<dbReference type="CDD" id="cd03146">
    <property type="entry name" value="GAT1_Peptidase_E"/>
    <property type="match status" value="1"/>
</dbReference>
<dbReference type="EC" id="3.4.11.2" evidence="5"/>
<dbReference type="GO" id="GO:0006508">
    <property type="term" value="P:proteolysis"/>
    <property type="evidence" value="ECO:0007669"/>
    <property type="project" value="UniProtKB-KW"/>
</dbReference>
<dbReference type="EMBL" id="CADCWN010000311">
    <property type="protein sequence ID" value="CAA9586291.1"/>
    <property type="molecule type" value="Genomic_DNA"/>
</dbReference>
<accession>A0A6J4VRW2</accession>
<gene>
    <name evidence="5" type="ORF">AVDCRST_MAG18-3893</name>
</gene>
<dbReference type="AlphaFoldDB" id="A0A6J4VRW2"/>
<evidence type="ECO:0000256" key="4">
    <source>
        <dbReference type="ARBA" id="ARBA00022825"/>
    </source>
</evidence>
<dbReference type="GO" id="GO:0008236">
    <property type="term" value="F:serine-type peptidase activity"/>
    <property type="evidence" value="ECO:0007669"/>
    <property type="project" value="UniProtKB-KW"/>
</dbReference>
<evidence type="ECO:0000256" key="2">
    <source>
        <dbReference type="ARBA" id="ARBA00022670"/>
    </source>
</evidence>
<proteinExistence type="inferred from homology"/>
<dbReference type="InterPro" id="IPR005320">
    <property type="entry name" value="Peptidase_S51"/>
</dbReference>
<name>A0A6J4VRW2_9BACT</name>
<keyword evidence="3 5" id="KW-0378">Hydrolase</keyword>
<evidence type="ECO:0000256" key="1">
    <source>
        <dbReference type="ARBA" id="ARBA00006534"/>
    </source>
</evidence>
<dbReference type="Gene3D" id="3.40.50.880">
    <property type="match status" value="1"/>
</dbReference>